<evidence type="ECO:0000313" key="1">
    <source>
        <dbReference type="EMBL" id="KAI3729864.1"/>
    </source>
</evidence>
<protein>
    <submittedName>
        <fullName evidence="1">Uncharacterized protein</fullName>
    </submittedName>
</protein>
<proteinExistence type="predicted"/>
<accession>A0ACB9C6K9</accession>
<reference evidence="2" key="1">
    <citation type="journal article" date="2022" name="Mol. Ecol. Resour.">
        <title>The genomes of chicory, endive, great burdock and yacon provide insights into Asteraceae palaeo-polyploidization history and plant inulin production.</title>
        <authorList>
            <person name="Fan W."/>
            <person name="Wang S."/>
            <person name="Wang H."/>
            <person name="Wang A."/>
            <person name="Jiang F."/>
            <person name="Liu H."/>
            <person name="Zhao H."/>
            <person name="Xu D."/>
            <person name="Zhang Y."/>
        </authorList>
    </citation>
    <scope>NUCLEOTIDE SEQUENCE [LARGE SCALE GENOMIC DNA]</scope>
    <source>
        <strain evidence="2">cv. Niubang</strain>
    </source>
</reference>
<name>A0ACB9C6K9_ARCLA</name>
<comment type="caution">
    <text evidence="1">The sequence shown here is derived from an EMBL/GenBank/DDBJ whole genome shotgun (WGS) entry which is preliminary data.</text>
</comment>
<organism evidence="1 2">
    <name type="scientific">Arctium lappa</name>
    <name type="common">Greater burdock</name>
    <name type="synonym">Lappa major</name>
    <dbReference type="NCBI Taxonomy" id="4217"/>
    <lineage>
        <taxon>Eukaryota</taxon>
        <taxon>Viridiplantae</taxon>
        <taxon>Streptophyta</taxon>
        <taxon>Embryophyta</taxon>
        <taxon>Tracheophyta</taxon>
        <taxon>Spermatophyta</taxon>
        <taxon>Magnoliopsida</taxon>
        <taxon>eudicotyledons</taxon>
        <taxon>Gunneridae</taxon>
        <taxon>Pentapetalae</taxon>
        <taxon>asterids</taxon>
        <taxon>campanulids</taxon>
        <taxon>Asterales</taxon>
        <taxon>Asteraceae</taxon>
        <taxon>Carduoideae</taxon>
        <taxon>Cardueae</taxon>
        <taxon>Arctiinae</taxon>
        <taxon>Arctium</taxon>
    </lineage>
</organism>
<reference evidence="1 2" key="2">
    <citation type="journal article" date="2022" name="Mol. Ecol. Resour.">
        <title>The genomes of chicory, endive, great burdock and yacon provide insights into Asteraceae paleo-polyploidization history and plant inulin production.</title>
        <authorList>
            <person name="Fan W."/>
            <person name="Wang S."/>
            <person name="Wang H."/>
            <person name="Wang A."/>
            <person name="Jiang F."/>
            <person name="Liu H."/>
            <person name="Zhao H."/>
            <person name="Xu D."/>
            <person name="Zhang Y."/>
        </authorList>
    </citation>
    <scope>NUCLEOTIDE SEQUENCE [LARGE SCALE GENOMIC DNA]</scope>
    <source>
        <strain evidence="2">cv. Niubang</strain>
    </source>
</reference>
<sequence length="459" mass="50827">MKFQKGSRVEVMNKTELPTSWCVADVVSGNGHTYSLRYDCYPGVEKVSREFIRPCPPRAKYLQSWMAGDIVEVFDDNSWKTATVCNVSDGGHFSVRPHGFTHEIHVHKSNIRARQSWQDGQWVPIVKISGNYGDVNVNQMEESHCDAKLGLQIPVADAKICQEKDNCLVVYNDAGLQESRVFSSKTLKRASPFCSSHLEASPGNAKKFKATEKEHRRRFISDQSLEKVDALDCPRETLGFKKPQASSFYNTVNGFNELEKGNLNGVVGCSLARISEPNDSDNDQCSVGSCSISSDGPNKCSSPYTRQETDILSSDAESFNTSREEDGNCSPPSEEGVAASIHRLELHAYCSTLEALYASGPLSWEKEALLTNLRISLHISNDEHLTELRHLISAGAGPQLEACISCFQRSKQVSGFCYLSLGKSSGIFLTSILVQIRLFVAIDPYMKNRKVCGLLLNCN</sequence>
<dbReference type="Proteomes" id="UP001055879">
    <property type="component" value="Linkage Group LG05"/>
</dbReference>
<keyword evidence="2" id="KW-1185">Reference proteome</keyword>
<gene>
    <name evidence="1" type="ORF">L6452_18535</name>
</gene>
<evidence type="ECO:0000313" key="2">
    <source>
        <dbReference type="Proteomes" id="UP001055879"/>
    </source>
</evidence>
<dbReference type="EMBL" id="CM042051">
    <property type="protein sequence ID" value="KAI3729864.1"/>
    <property type="molecule type" value="Genomic_DNA"/>
</dbReference>